<dbReference type="PANTHER" id="PTHR21623:SF2">
    <property type="entry name" value="COILED-COIL DOMAIN-CONTAINING PROTEIN 33"/>
    <property type="match status" value="1"/>
</dbReference>
<feature type="region of interest" description="Disordered" evidence="2">
    <location>
        <begin position="188"/>
        <end position="207"/>
    </location>
</feature>
<feature type="region of interest" description="Disordered" evidence="2">
    <location>
        <begin position="240"/>
        <end position="293"/>
    </location>
</feature>
<name>A0A8B9QEP8_APTOW</name>
<proteinExistence type="predicted"/>
<organism evidence="3 4">
    <name type="scientific">Apteryx owenii</name>
    <name type="common">Little spotted kiwi</name>
    <dbReference type="NCBI Taxonomy" id="8824"/>
    <lineage>
        <taxon>Eukaryota</taxon>
        <taxon>Metazoa</taxon>
        <taxon>Chordata</taxon>
        <taxon>Craniata</taxon>
        <taxon>Vertebrata</taxon>
        <taxon>Euteleostomi</taxon>
        <taxon>Archelosauria</taxon>
        <taxon>Archosauria</taxon>
        <taxon>Dinosauria</taxon>
        <taxon>Saurischia</taxon>
        <taxon>Theropoda</taxon>
        <taxon>Coelurosauria</taxon>
        <taxon>Aves</taxon>
        <taxon>Palaeognathae</taxon>
        <taxon>Apterygiformes</taxon>
        <taxon>Apterygidae</taxon>
        <taxon>Apteryx</taxon>
    </lineage>
</organism>
<dbReference type="Proteomes" id="UP000694424">
    <property type="component" value="Unplaced"/>
</dbReference>
<accession>A0A8B9QEP8</accession>
<evidence type="ECO:0000256" key="1">
    <source>
        <dbReference type="SAM" id="Coils"/>
    </source>
</evidence>
<keyword evidence="4" id="KW-1185">Reference proteome</keyword>
<reference evidence="3" key="2">
    <citation type="submission" date="2025-09" db="UniProtKB">
        <authorList>
            <consortium name="Ensembl"/>
        </authorList>
    </citation>
    <scope>IDENTIFICATION</scope>
</reference>
<feature type="coiled-coil region" evidence="1">
    <location>
        <begin position="74"/>
        <end position="152"/>
    </location>
</feature>
<evidence type="ECO:0000313" key="3">
    <source>
        <dbReference type="Ensembl" id="ENSAOWP00000025616.1"/>
    </source>
</evidence>
<sequence length="293" mass="33703">MQETNNYRLVLERMADDILSLRQHVTSLEMENSKLRRSLTMHEDLGRMLLSDIDVDVMTRAEIVDRIATLKHKLASGTVEMRRLKDRVQQLQNELIRKNDREKDLVMLQRVHQQQQAALRKYQEKMAKMKGLEETVRQQEKVIQTMERMLEERLSGAGKGTEKPAGEALAGELYSTLLAENRKLREELARPRHPSPPIAPPPQALPDVFSSSEKLSLLAKLEKAQARSRVLETQLEEAARRWGREKQELSTRLLEQDHGFRASSSSFAHDPAAKMPLDPVAPMRRHQMLDPLP</sequence>
<feature type="compositionally biased region" description="Pro residues" evidence="2">
    <location>
        <begin position="194"/>
        <end position="204"/>
    </location>
</feature>
<dbReference type="InterPro" id="IPR039889">
    <property type="entry name" value="CCD33"/>
</dbReference>
<evidence type="ECO:0000313" key="4">
    <source>
        <dbReference type="Proteomes" id="UP000694424"/>
    </source>
</evidence>
<feature type="compositionally biased region" description="Basic and acidic residues" evidence="2">
    <location>
        <begin position="240"/>
        <end position="260"/>
    </location>
</feature>
<dbReference type="PANTHER" id="PTHR21623">
    <property type="entry name" value="SPERIOLIN-BINDING FACTOR"/>
    <property type="match status" value="1"/>
</dbReference>
<keyword evidence="1" id="KW-0175">Coiled coil</keyword>
<evidence type="ECO:0000256" key="2">
    <source>
        <dbReference type="SAM" id="MobiDB-lite"/>
    </source>
</evidence>
<protein>
    <submittedName>
        <fullName evidence="3">Coiled-coil domain containing 33</fullName>
    </submittedName>
</protein>
<dbReference type="GO" id="GO:0005777">
    <property type="term" value="C:peroxisome"/>
    <property type="evidence" value="ECO:0007669"/>
    <property type="project" value="TreeGrafter"/>
</dbReference>
<dbReference type="AlphaFoldDB" id="A0A8B9QEP8"/>
<reference evidence="3" key="1">
    <citation type="submission" date="2025-08" db="UniProtKB">
        <authorList>
            <consortium name="Ensembl"/>
        </authorList>
    </citation>
    <scope>IDENTIFICATION</scope>
</reference>
<dbReference type="Ensembl" id="ENSAOWT00000029022.1">
    <property type="protein sequence ID" value="ENSAOWP00000025616.1"/>
    <property type="gene ID" value="ENSAOWG00000017307.1"/>
</dbReference>